<evidence type="ECO:0000256" key="1">
    <source>
        <dbReference type="SAM" id="Phobius"/>
    </source>
</evidence>
<dbReference type="InterPro" id="IPR011622">
    <property type="entry name" value="7TMR_DISM_rcpt_extracell_dom2"/>
</dbReference>
<dbReference type="InterPro" id="IPR000160">
    <property type="entry name" value="GGDEF_dom"/>
</dbReference>
<name>A0A515ELW4_9BURK</name>
<dbReference type="InterPro" id="IPR029787">
    <property type="entry name" value="Nucleotide_cyclase"/>
</dbReference>
<dbReference type="InterPro" id="IPR011623">
    <property type="entry name" value="7TMR_DISM_rcpt_extracell_dom1"/>
</dbReference>
<feature type="transmembrane region" description="Helical" evidence="1">
    <location>
        <begin position="259"/>
        <end position="278"/>
    </location>
</feature>
<dbReference type="Proteomes" id="UP000317365">
    <property type="component" value="Chromosome"/>
</dbReference>
<feature type="chain" id="PRO_5021724073" evidence="2">
    <location>
        <begin position="28"/>
        <end position="618"/>
    </location>
</feature>
<dbReference type="AlphaFoldDB" id="A0A515ELW4"/>
<feature type="signal peptide" evidence="2">
    <location>
        <begin position="1"/>
        <end position="27"/>
    </location>
</feature>
<dbReference type="KEGG" id="rhg:EXZ61_05355"/>
<keyword evidence="1" id="KW-0812">Transmembrane</keyword>
<feature type="transmembrane region" description="Helical" evidence="1">
    <location>
        <begin position="198"/>
        <end position="217"/>
    </location>
</feature>
<evidence type="ECO:0000256" key="2">
    <source>
        <dbReference type="SAM" id="SignalP"/>
    </source>
</evidence>
<evidence type="ECO:0000259" key="3">
    <source>
        <dbReference type="SMART" id="SM00267"/>
    </source>
</evidence>
<feature type="domain" description="GGDEF" evidence="3">
    <location>
        <begin position="405"/>
        <end position="577"/>
    </location>
</feature>
<feature type="transmembrane region" description="Helical" evidence="1">
    <location>
        <begin position="298"/>
        <end position="314"/>
    </location>
</feature>
<reference evidence="5" key="2">
    <citation type="journal article" date="2020" name="Int. J. Syst. Evol. Microbiol.">
        <title>Genomic insights into a novel species Rhodoferax aquaticus sp. nov., isolated from freshwater.</title>
        <authorList>
            <person name="Li T."/>
            <person name="Zhuo Y."/>
            <person name="Jin C.Z."/>
            <person name="Wu X."/>
            <person name="Ko S.R."/>
            <person name="Jin F.J."/>
            <person name="Ahn C.Y."/>
            <person name="Oh H.M."/>
            <person name="Lee H.G."/>
            <person name="Jin L."/>
        </authorList>
    </citation>
    <scope>NUCLEOTIDE SEQUENCE [LARGE SCALE GENOMIC DNA]</scope>
    <source>
        <strain evidence="5">Gr-4</strain>
    </source>
</reference>
<dbReference type="SMART" id="SM00267">
    <property type="entry name" value="GGDEF"/>
    <property type="match status" value="1"/>
</dbReference>
<dbReference type="Pfam" id="PF00990">
    <property type="entry name" value="GGDEF"/>
    <property type="match status" value="1"/>
</dbReference>
<dbReference type="Gene3D" id="2.60.40.2380">
    <property type="match status" value="1"/>
</dbReference>
<feature type="transmembrane region" description="Helical" evidence="1">
    <location>
        <begin position="352"/>
        <end position="373"/>
    </location>
</feature>
<feature type="transmembrane region" description="Helical" evidence="1">
    <location>
        <begin position="320"/>
        <end position="340"/>
    </location>
</feature>
<dbReference type="EMBL" id="CP036282">
    <property type="protein sequence ID" value="QDL53648.1"/>
    <property type="molecule type" value="Genomic_DNA"/>
</dbReference>
<gene>
    <name evidence="4" type="ORF">EXZ61_05355</name>
</gene>
<dbReference type="SUPFAM" id="SSF55073">
    <property type="entry name" value="Nucleotide cyclase"/>
    <property type="match status" value="1"/>
</dbReference>
<dbReference type="Gene3D" id="3.30.70.270">
    <property type="match status" value="1"/>
</dbReference>
<sequence>MKAWKSMSWLRCCMVVVIALCSLHSHAAEDSDSRGALEPLVLDARHGTIQPAHHIALYLEAGAGSPIETIVALPSRFSMAPSDQAFALTEANTLWLRLQLQRTSPSPSSWTLHVPLPYIDSVTLFQKDAKGQWIGHAAGDVTAVSRWARPGLYPEFELQLASTEVVEVFIKVRNYKAVAVPLKLQTAEARESQRQIEFVLIGVVLGTLLMVLGNCCIQYATSKNAIEAYYIAYITISACVVCAITGFAGAFVWPDSPVWTNFAYSAIPIVGAGATVLFTRHVCALHMSFPRFSHALQWYGWLCLPLLMLCAMLDRTTASAFFNIYYAVAGVVVIAAPLLAWRRGDVVGKWLLFAYGPQSVGVMVVAAQGFGLLPPWWQVLHGVVLAIGVSVPLMLHALHLRARARHEAEDRVNALGTQDALTGLLVKPVFLNLVQRAIKRAQRDQEPAAIVLVEVVNHGRLKQLYGEAVAEQCLLRAVVKLHRVLRDVDPAGRVSAARFGMVLEGVSTRQALSERMVSLIASGLIPLPQLKPEVSLQFHIACVMLNESVPNPDTVMGLLSDLLADIAPKSRRPIRFLEHFDTMPASDRSDSGFDAERTASFLATTVQPSHAMTQQLPG</sequence>
<protein>
    <submittedName>
        <fullName evidence="4">Diguanylate cyclase</fullName>
    </submittedName>
</protein>
<proteinExistence type="predicted"/>
<reference evidence="5" key="1">
    <citation type="submission" date="2019-02" db="EMBL/GenBank/DDBJ databases">
        <title>Complete genome sequence of Rhodoferax sp. Gr-4.</title>
        <authorList>
            <person name="Jin L."/>
        </authorList>
    </citation>
    <scope>NUCLEOTIDE SEQUENCE [LARGE SCALE GENOMIC DNA]</scope>
    <source>
        <strain evidence="5">Gr-4</strain>
    </source>
</reference>
<keyword evidence="2" id="KW-0732">Signal</keyword>
<evidence type="ECO:0000313" key="4">
    <source>
        <dbReference type="EMBL" id="QDL53648.1"/>
    </source>
</evidence>
<organism evidence="4 5">
    <name type="scientific">Rhodoferax aquaticus</name>
    <dbReference type="NCBI Taxonomy" id="2527691"/>
    <lineage>
        <taxon>Bacteria</taxon>
        <taxon>Pseudomonadati</taxon>
        <taxon>Pseudomonadota</taxon>
        <taxon>Betaproteobacteria</taxon>
        <taxon>Burkholderiales</taxon>
        <taxon>Comamonadaceae</taxon>
        <taxon>Rhodoferax</taxon>
    </lineage>
</organism>
<dbReference type="InterPro" id="IPR043128">
    <property type="entry name" value="Rev_trsase/Diguanyl_cyclase"/>
</dbReference>
<keyword evidence="1" id="KW-0472">Membrane</keyword>
<accession>A0A515ELW4</accession>
<dbReference type="Pfam" id="PF07695">
    <property type="entry name" value="7TMR-DISM_7TM"/>
    <property type="match status" value="1"/>
</dbReference>
<evidence type="ECO:0000313" key="5">
    <source>
        <dbReference type="Proteomes" id="UP000317365"/>
    </source>
</evidence>
<feature type="transmembrane region" description="Helical" evidence="1">
    <location>
        <begin position="379"/>
        <end position="398"/>
    </location>
</feature>
<dbReference type="Pfam" id="PF07696">
    <property type="entry name" value="7TMR-DISMED2"/>
    <property type="match status" value="1"/>
</dbReference>
<keyword evidence="5" id="KW-1185">Reference proteome</keyword>
<keyword evidence="1" id="KW-1133">Transmembrane helix</keyword>
<feature type="transmembrane region" description="Helical" evidence="1">
    <location>
        <begin position="229"/>
        <end position="253"/>
    </location>
</feature>